<keyword evidence="9" id="KW-1185">Reference proteome</keyword>
<feature type="domain" description="PPIase FKBP-type" evidence="7">
    <location>
        <begin position="266"/>
        <end position="362"/>
    </location>
</feature>
<dbReference type="InterPro" id="IPR001179">
    <property type="entry name" value="PPIase_FKBP_dom"/>
</dbReference>
<dbReference type="PANTHER" id="PTHR43811">
    <property type="entry name" value="FKBP-TYPE PEPTIDYL-PROLYL CIS-TRANS ISOMERASE FKPA"/>
    <property type="match status" value="1"/>
</dbReference>
<protein>
    <recommendedName>
        <fullName evidence="3 6">peptidylprolyl isomerase</fullName>
        <ecNumber evidence="3 6">5.2.1.8</ecNumber>
    </recommendedName>
</protein>
<sequence>MVHTETLHPSIESFFVRRSVSLVVLAAASALLLTACAGGGGAKAKSTPKPTSSAAASIDLGCSIKEGDATKAVQVTGDAGTAPTVNVPKGTTAKAEQRAVVTEGTGEKPKAGTTVIIGFAAYDATSGNAISAPYGYGDQKGLLQIQLGDASKVPGLTHAFGCEPVGTRTVYAAPASVAFGNADNVKNNFSDGSVKATDTVVFVGDILGQLAEKADGADQTPQAGFPTVKLAKDGTPSISYDKKSTPPTTTQIEVLKKGTGATVTAGDTVTVQYQGTEWKSGKIFDESWGDAHGGTYPSTPASFATTDVVKGFGDALVGQTVGSQVEVVIPPADGYGDNPPQNQTTITKTSTLVFVIDILYTAATPAQQ</sequence>
<dbReference type="Proteomes" id="UP000275069">
    <property type="component" value="Chromosome"/>
</dbReference>
<evidence type="ECO:0000256" key="2">
    <source>
        <dbReference type="ARBA" id="ARBA00006577"/>
    </source>
</evidence>
<evidence type="ECO:0000259" key="7">
    <source>
        <dbReference type="PROSITE" id="PS50059"/>
    </source>
</evidence>
<dbReference type="EMBL" id="CP032624">
    <property type="protein sequence ID" value="AYG04451.1"/>
    <property type="molecule type" value="Genomic_DNA"/>
</dbReference>
<comment type="similarity">
    <text evidence="2">Belongs to the FKBP-type PPIase family.</text>
</comment>
<evidence type="ECO:0000313" key="8">
    <source>
        <dbReference type="EMBL" id="AYG04451.1"/>
    </source>
</evidence>
<dbReference type="Gene3D" id="3.10.50.40">
    <property type="match status" value="1"/>
</dbReference>
<dbReference type="SUPFAM" id="SSF54534">
    <property type="entry name" value="FKBP-like"/>
    <property type="match status" value="2"/>
</dbReference>
<evidence type="ECO:0000256" key="4">
    <source>
        <dbReference type="ARBA" id="ARBA00023110"/>
    </source>
</evidence>
<evidence type="ECO:0000256" key="6">
    <source>
        <dbReference type="PROSITE-ProRule" id="PRU00277"/>
    </source>
</evidence>
<dbReference type="Pfam" id="PF00254">
    <property type="entry name" value="FKBP_C"/>
    <property type="match status" value="1"/>
</dbReference>
<dbReference type="AlphaFoldDB" id="A0A387C1R4"/>
<evidence type="ECO:0000313" key="9">
    <source>
        <dbReference type="Proteomes" id="UP000275069"/>
    </source>
</evidence>
<comment type="catalytic activity">
    <reaction evidence="1 6">
        <text>[protein]-peptidylproline (omega=180) = [protein]-peptidylproline (omega=0)</text>
        <dbReference type="Rhea" id="RHEA:16237"/>
        <dbReference type="Rhea" id="RHEA-COMP:10747"/>
        <dbReference type="Rhea" id="RHEA-COMP:10748"/>
        <dbReference type="ChEBI" id="CHEBI:83833"/>
        <dbReference type="ChEBI" id="CHEBI:83834"/>
        <dbReference type="EC" id="5.2.1.8"/>
    </reaction>
</comment>
<dbReference type="InterPro" id="IPR046357">
    <property type="entry name" value="PPIase_dom_sf"/>
</dbReference>
<keyword evidence="5 6" id="KW-0413">Isomerase</keyword>
<accession>A0A387C1R4</accession>
<keyword evidence="4 6" id="KW-0697">Rotamase</keyword>
<dbReference type="OrthoDB" id="25996at2"/>
<name>A0A387C1R4_9MICO</name>
<dbReference type="PANTHER" id="PTHR43811:SF19">
    <property type="entry name" value="39 KDA FK506-BINDING NUCLEAR PROTEIN"/>
    <property type="match status" value="1"/>
</dbReference>
<proteinExistence type="inferred from homology"/>
<dbReference type="GO" id="GO:0003755">
    <property type="term" value="F:peptidyl-prolyl cis-trans isomerase activity"/>
    <property type="evidence" value="ECO:0007669"/>
    <property type="project" value="UniProtKB-KW"/>
</dbReference>
<evidence type="ECO:0000256" key="1">
    <source>
        <dbReference type="ARBA" id="ARBA00000971"/>
    </source>
</evidence>
<dbReference type="KEGG" id="gry:D7I44_13530"/>
<dbReference type="PROSITE" id="PS50059">
    <property type="entry name" value="FKBP_PPIASE"/>
    <property type="match status" value="1"/>
</dbReference>
<evidence type="ECO:0000256" key="5">
    <source>
        <dbReference type="ARBA" id="ARBA00023235"/>
    </source>
</evidence>
<organism evidence="8 9">
    <name type="scientific">Gryllotalpicola protaetiae</name>
    <dbReference type="NCBI Taxonomy" id="2419771"/>
    <lineage>
        <taxon>Bacteria</taxon>
        <taxon>Bacillati</taxon>
        <taxon>Actinomycetota</taxon>
        <taxon>Actinomycetes</taxon>
        <taxon>Micrococcales</taxon>
        <taxon>Microbacteriaceae</taxon>
        <taxon>Gryllotalpicola</taxon>
    </lineage>
</organism>
<gene>
    <name evidence="8" type="ORF">D7I44_13530</name>
</gene>
<reference evidence="8 9" key="1">
    <citation type="submission" date="2018-09" db="EMBL/GenBank/DDBJ databases">
        <title>Genome sequencing of strain 2DFW10M-5.</title>
        <authorList>
            <person name="Heo J."/>
            <person name="Kim S.-J."/>
            <person name="Kwon S.-W."/>
        </authorList>
    </citation>
    <scope>NUCLEOTIDE SEQUENCE [LARGE SCALE GENOMIC DNA]</scope>
    <source>
        <strain evidence="8 9">2DFW10M-5</strain>
    </source>
</reference>
<dbReference type="EC" id="5.2.1.8" evidence="3 6"/>
<evidence type="ECO:0000256" key="3">
    <source>
        <dbReference type="ARBA" id="ARBA00013194"/>
    </source>
</evidence>